<organism evidence="6 7">
    <name type="scientific">Ophiocordyceps australis</name>
    <dbReference type="NCBI Taxonomy" id="1399860"/>
    <lineage>
        <taxon>Eukaryota</taxon>
        <taxon>Fungi</taxon>
        <taxon>Dikarya</taxon>
        <taxon>Ascomycota</taxon>
        <taxon>Pezizomycotina</taxon>
        <taxon>Sordariomycetes</taxon>
        <taxon>Hypocreomycetidae</taxon>
        <taxon>Hypocreales</taxon>
        <taxon>Ophiocordycipitaceae</taxon>
        <taxon>Ophiocordyceps</taxon>
    </lineage>
</organism>
<comment type="similarity">
    <text evidence="1">Belongs to the FMO family.</text>
</comment>
<dbReference type="EMBL" id="NJEU01000711">
    <property type="protein sequence ID" value="PHH71166.1"/>
    <property type="molecule type" value="Genomic_DNA"/>
</dbReference>
<comment type="caution">
    <text evidence="6">The sequence shown here is derived from an EMBL/GenBank/DDBJ whole genome shotgun (WGS) entry which is preliminary data.</text>
</comment>
<proteinExistence type="inferred from homology"/>
<dbReference type="Gene3D" id="3.50.50.60">
    <property type="entry name" value="FAD/NAD(P)-binding domain"/>
    <property type="match status" value="2"/>
</dbReference>
<keyword evidence="7" id="KW-1185">Reference proteome</keyword>
<sequence length="613" mass="68345">MEATTPLSTNRATIANLRQEGFDATGFDRRPNVGGLWSYASEPSWTSVTRETVCNISKFVSGFSDFPLPKDCPCYLSAAQVAEYFQTYASHFGLDKHICFGTTVIKITSSKAGPAWHVHVSGPKGLQVRHFDKVVICTGCENLGLWPQMPGRQVYTGEILHGQQYRSPERFSNKRVMVVGMGNTACEVSLSLSERACTVLQAYRRGRITVSRFLDNGAPTDSTISWPMLRLKYLLDHAVPWLSVPLVDRFMVDKMVSDAARSQPDCDSAGKRLSRRERLRRAKVKVKDEWRLTPCASMAHEHPAVQEHFTAALAAGDIVPVRGFKAFLGGKRVLLDDGSVVEADAIVFCTGYTHDFGIMPELEMDGATSTMPVRTVGELQSEGVAADRASPEPHLPRLYQMMFPPRHASSVAFCSWMAPQENAWCVSELASIALAQIWSGESARAQGIPAATSTPPETPTTAWRFRRAKTKRRAASVLPSLQEMNAHVDAYHDWWRRQWQQEPSVRRGLVRAHGFYRFLHGAAGTGLYERLDHPLSGRGLRLRWQDPELYRWLAKGPMNSHAWRLFDTNPEGVPGCGREAWAGARKAVGEVYESYQEFTRHAPEQSSSAKEAS</sequence>
<keyword evidence="5" id="KW-0560">Oxidoreductase</keyword>
<evidence type="ECO:0000256" key="1">
    <source>
        <dbReference type="ARBA" id="ARBA00009183"/>
    </source>
</evidence>
<name>A0A2C5YTT7_9HYPO</name>
<evidence type="ECO:0000313" key="6">
    <source>
        <dbReference type="EMBL" id="PHH71166.1"/>
    </source>
</evidence>
<dbReference type="Proteomes" id="UP000224854">
    <property type="component" value="Unassembled WGS sequence"/>
</dbReference>
<dbReference type="OrthoDB" id="66881at2759"/>
<keyword evidence="3" id="KW-0274">FAD</keyword>
<reference evidence="6 7" key="1">
    <citation type="submission" date="2017-06" db="EMBL/GenBank/DDBJ databases">
        <title>Ant-infecting Ophiocordyceps genomes reveal a high diversity of potential behavioral manipulation genes and a possible major role for enterotoxins.</title>
        <authorList>
            <person name="De Bekker C."/>
            <person name="Evans H.C."/>
            <person name="Brachmann A."/>
            <person name="Hughes D.P."/>
        </authorList>
    </citation>
    <scope>NUCLEOTIDE SEQUENCE [LARGE SCALE GENOMIC DNA]</scope>
    <source>
        <strain evidence="6 7">1348a</strain>
    </source>
</reference>
<accession>A0A2C5YTT7</accession>
<dbReference type="GO" id="GO:0050660">
    <property type="term" value="F:flavin adenine dinucleotide binding"/>
    <property type="evidence" value="ECO:0007669"/>
    <property type="project" value="InterPro"/>
</dbReference>
<dbReference type="GO" id="GO:0050661">
    <property type="term" value="F:NADP binding"/>
    <property type="evidence" value="ECO:0007669"/>
    <property type="project" value="InterPro"/>
</dbReference>
<dbReference type="InterPro" id="IPR036188">
    <property type="entry name" value="FAD/NAD-bd_sf"/>
</dbReference>
<dbReference type="GO" id="GO:0004499">
    <property type="term" value="F:N,N-dimethylaniline monooxygenase activity"/>
    <property type="evidence" value="ECO:0007669"/>
    <property type="project" value="InterPro"/>
</dbReference>
<dbReference type="InterPro" id="IPR050346">
    <property type="entry name" value="FMO-like"/>
</dbReference>
<evidence type="ECO:0000256" key="3">
    <source>
        <dbReference type="ARBA" id="ARBA00022827"/>
    </source>
</evidence>
<evidence type="ECO:0000256" key="4">
    <source>
        <dbReference type="ARBA" id="ARBA00022857"/>
    </source>
</evidence>
<evidence type="ECO:0000256" key="2">
    <source>
        <dbReference type="ARBA" id="ARBA00022630"/>
    </source>
</evidence>
<evidence type="ECO:0000256" key="5">
    <source>
        <dbReference type="ARBA" id="ARBA00023002"/>
    </source>
</evidence>
<keyword evidence="4" id="KW-0521">NADP</keyword>
<evidence type="ECO:0000313" key="7">
    <source>
        <dbReference type="Proteomes" id="UP000224854"/>
    </source>
</evidence>
<dbReference type="SUPFAM" id="SSF51905">
    <property type="entry name" value="FAD/NAD(P)-binding domain"/>
    <property type="match status" value="2"/>
</dbReference>
<gene>
    <name evidence="6" type="ORF">CDD82_6709</name>
</gene>
<dbReference type="PRINTS" id="PR00370">
    <property type="entry name" value="FMOXYGENASE"/>
</dbReference>
<dbReference type="InterPro" id="IPR020946">
    <property type="entry name" value="Flavin_mOase-like"/>
</dbReference>
<dbReference type="AlphaFoldDB" id="A0A2C5YTT7"/>
<dbReference type="InterPro" id="IPR000960">
    <property type="entry name" value="Flavin_mOase"/>
</dbReference>
<dbReference type="PANTHER" id="PTHR23023">
    <property type="entry name" value="DIMETHYLANILINE MONOOXYGENASE"/>
    <property type="match status" value="1"/>
</dbReference>
<protein>
    <submittedName>
        <fullName evidence="6">Uncharacterized protein</fullName>
    </submittedName>
</protein>
<keyword evidence="2" id="KW-0285">Flavoprotein</keyword>
<dbReference type="Pfam" id="PF00743">
    <property type="entry name" value="FMO-like"/>
    <property type="match status" value="1"/>
</dbReference>